<dbReference type="Gene3D" id="3.40.50.300">
    <property type="entry name" value="P-loop containing nucleotide triphosphate hydrolases"/>
    <property type="match status" value="1"/>
</dbReference>
<dbReference type="EMBL" id="FOCD01000006">
    <property type="protein sequence ID" value="SEO07185.1"/>
    <property type="molecule type" value="Genomic_DNA"/>
</dbReference>
<dbReference type="PANTHER" id="PTHR30121">
    <property type="entry name" value="UNCHARACTERIZED PROTEIN YJGR-RELATED"/>
    <property type="match status" value="1"/>
</dbReference>
<dbReference type="RefSeq" id="WP_093881522.1">
    <property type="nucleotide sequence ID" value="NZ_FOCD01000006.1"/>
</dbReference>
<dbReference type="InterPro" id="IPR043964">
    <property type="entry name" value="P-loop_TraG"/>
</dbReference>
<dbReference type="Proteomes" id="UP000199735">
    <property type="component" value="Unassembled WGS sequence"/>
</dbReference>
<reference evidence="2 3" key="1">
    <citation type="submission" date="2016-10" db="EMBL/GenBank/DDBJ databases">
        <authorList>
            <person name="Varghese N."/>
            <person name="Submissions S."/>
        </authorList>
    </citation>
    <scope>NUCLEOTIDE SEQUENCE [LARGE SCALE GENOMIC DNA]</scope>
    <source>
        <strain evidence="2 3">DSM 21619</strain>
    </source>
</reference>
<dbReference type="InterPro" id="IPR027417">
    <property type="entry name" value="P-loop_NTPase"/>
</dbReference>
<organism evidence="2 3">
    <name type="scientific">Terribacillus saccharophilus</name>
    <dbReference type="NCBI Taxonomy" id="361277"/>
    <lineage>
        <taxon>Bacteria</taxon>
        <taxon>Bacillati</taxon>
        <taxon>Bacillota</taxon>
        <taxon>Bacilli</taxon>
        <taxon>Bacillales</taxon>
        <taxon>Bacillaceae</taxon>
        <taxon>Terribacillus</taxon>
    </lineage>
</organism>
<sequence length="660" mass="75512">MNLLSALLGKKSEDPKVKEVNEIAGLIDRDVIESRYPFVFELNREYIAASGNYIKPYVILSYPSEPTGNWLSPLKRLKGNITISQHLEPANGEVLNKHYSDTVKNKEAELLKTLDHYRREQIKRELKTAKKQLEQSLDEKSAFIYLYTYVLLQAHSEAELRSLEESLNRVLIKINLKGISPYRRNDDAYFSSFPLGINKLPEYTYAMTNTVSASSFFPFDDNEICDLTPTATIEGMNKETNSYIAIDYRDKGRTLNRNKIVLGTSGGGKSTYQKSNIYKKIAEGIDNIYIIDPEDEYSKDVKRFGGTVIDLSSASPTRMNPFEILSQALDSDDDDVLVGSRVLSDTDVDNLIRQKVNRLKGFHKVNMPDMDQVQLSIISNVSMQLYGKFREKKDLDGMLHEDWPILSDLLQALKELKEIDLQKFELIERYCFILEDMVSGSSTLFNGHTNVDMSAKIISFNLKPLQTEKDMQTAAYLNTFSYLWELFTSNPNQSDELFCDEFHFLLKNEESADFFFQAYKRFRKYNAGATVTTQQVQDLLNAPNGMGEAIVGNSYTKLLFGFDPREVNQIIERLKIPLSDKEIHFLQAKKQGEALIIYGAQRALLKVNLTLEEYRLLNPKVYEEKTGLKASELPDWSEKVLLSQNEISQITNELNKVEGF</sequence>
<evidence type="ECO:0000313" key="2">
    <source>
        <dbReference type="EMBL" id="SEO07185.1"/>
    </source>
</evidence>
<feature type="domain" description="TraG P-loop" evidence="1">
    <location>
        <begin position="249"/>
        <end position="582"/>
    </location>
</feature>
<evidence type="ECO:0000259" key="1">
    <source>
        <dbReference type="Pfam" id="PF19044"/>
    </source>
</evidence>
<dbReference type="Gene3D" id="1.10.8.730">
    <property type="match status" value="1"/>
</dbReference>
<name>A0AAX2EJU2_9BACI</name>
<gene>
    <name evidence="2" type="ORF">SAMN04489762_3414</name>
</gene>
<proteinExistence type="predicted"/>
<protein>
    <recommendedName>
        <fullName evidence="1">TraG P-loop domain-containing protein</fullName>
    </recommendedName>
</protein>
<evidence type="ECO:0000313" key="3">
    <source>
        <dbReference type="Proteomes" id="UP000199735"/>
    </source>
</evidence>
<dbReference type="AlphaFoldDB" id="A0AAX2EJU2"/>
<dbReference type="SUPFAM" id="SSF52540">
    <property type="entry name" value="P-loop containing nucleoside triphosphate hydrolases"/>
    <property type="match status" value="1"/>
</dbReference>
<dbReference type="Pfam" id="PF19044">
    <property type="entry name" value="P-loop_TraG"/>
    <property type="match status" value="1"/>
</dbReference>
<accession>A0AAX2EJU2</accession>
<dbReference type="PANTHER" id="PTHR30121:SF6">
    <property type="entry name" value="SLR6007 PROTEIN"/>
    <property type="match status" value="1"/>
</dbReference>
<dbReference type="InterPro" id="IPR051162">
    <property type="entry name" value="T4SS_component"/>
</dbReference>
<dbReference type="CDD" id="cd01127">
    <property type="entry name" value="TrwB_TraG_TraD_VirD4"/>
    <property type="match status" value="1"/>
</dbReference>
<comment type="caution">
    <text evidence="2">The sequence shown here is derived from an EMBL/GenBank/DDBJ whole genome shotgun (WGS) entry which is preliminary data.</text>
</comment>